<evidence type="ECO:0000256" key="1">
    <source>
        <dbReference type="SAM" id="MobiDB-lite"/>
    </source>
</evidence>
<dbReference type="RefSeq" id="WP_085227237.1">
    <property type="nucleotide sequence ID" value="NZ_BSQD01000005.1"/>
</dbReference>
<dbReference type="AlphaFoldDB" id="A0A1X7DWM2"/>
<dbReference type="Proteomes" id="UP000192911">
    <property type="component" value="Unassembled WGS sequence"/>
</dbReference>
<reference evidence="3" key="1">
    <citation type="submission" date="2017-04" db="EMBL/GenBank/DDBJ databases">
        <authorList>
            <person name="Varghese N."/>
            <person name="Submissions S."/>
        </authorList>
    </citation>
    <scope>NUCLEOTIDE SEQUENCE [LARGE SCALE GENOMIC DNA]</scope>
    <source>
        <strain evidence="3">Ballard 720</strain>
    </source>
</reference>
<gene>
    <name evidence="2" type="ORF">SAMN06295900_10491</name>
</gene>
<feature type="compositionally biased region" description="Basic and acidic residues" evidence="1">
    <location>
        <begin position="64"/>
        <end position="74"/>
    </location>
</feature>
<protein>
    <submittedName>
        <fullName evidence="2">Uncharacterized protein</fullName>
    </submittedName>
</protein>
<proteinExistence type="predicted"/>
<evidence type="ECO:0000313" key="2">
    <source>
        <dbReference type="EMBL" id="SMF22465.1"/>
    </source>
</evidence>
<dbReference type="GeneID" id="95551329"/>
<dbReference type="EMBL" id="FXAH01000004">
    <property type="protein sequence ID" value="SMF22465.1"/>
    <property type="molecule type" value="Genomic_DNA"/>
</dbReference>
<name>A0A1X7DWM2_TRICW</name>
<feature type="region of interest" description="Disordered" evidence="1">
    <location>
        <begin position="52"/>
        <end position="88"/>
    </location>
</feature>
<keyword evidence="3" id="KW-1185">Reference proteome</keyword>
<evidence type="ECO:0000313" key="3">
    <source>
        <dbReference type="Proteomes" id="UP000192911"/>
    </source>
</evidence>
<accession>A0A1X7DWM2</accession>
<dbReference type="OrthoDB" id="9030846at2"/>
<sequence>MKLLIHASAVALAGGVLFAVTTLSFAQMSPGVPGGILNEEFRLQEHPQMQFAASAPSNKYQRGARSELRKKGDLGDPDGCNLKCPQGN</sequence>
<organism evidence="2 3">
    <name type="scientific">Trinickia caryophylli</name>
    <name type="common">Paraburkholderia caryophylli</name>
    <dbReference type="NCBI Taxonomy" id="28094"/>
    <lineage>
        <taxon>Bacteria</taxon>
        <taxon>Pseudomonadati</taxon>
        <taxon>Pseudomonadota</taxon>
        <taxon>Betaproteobacteria</taxon>
        <taxon>Burkholderiales</taxon>
        <taxon>Burkholderiaceae</taxon>
        <taxon>Trinickia</taxon>
    </lineage>
</organism>